<evidence type="ECO:0000313" key="8">
    <source>
        <dbReference type="EMBL" id="GAA3396443.1"/>
    </source>
</evidence>
<gene>
    <name evidence="8" type="ORF">GCM10020369_73160</name>
</gene>
<keyword evidence="3" id="KW-0285">Flavoprotein</keyword>
<organism evidence="8 9">
    <name type="scientific">Cryptosporangium minutisporangium</name>
    <dbReference type="NCBI Taxonomy" id="113569"/>
    <lineage>
        <taxon>Bacteria</taxon>
        <taxon>Bacillati</taxon>
        <taxon>Actinomycetota</taxon>
        <taxon>Actinomycetes</taxon>
        <taxon>Cryptosporangiales</taxon>
        <taxon>Cryptosporangiaceae</taxon>
        <taxon>Cryptosporangium</taxon>
    </lineage>
</organism>
<dbReference type="PANTHER" id="PTHR43872:SF1">
    <property type="entry name" value="MONOOXYGENASE, PUTATIVE (AFU_ORTHOLOGUE AFUA_8G02570)-RELATED"/>
    <property type="match status" value="1"/>
</dbReference>
<evidence type="ECO:0000256" key="3">
    <source>
        <dbReference type="ARBA" id="ARBA00022630"/>
    </source>
</evidence>
<evidence type="ECO:0000256" key="2">
    <source>
        <dbReference type="ARBA" id="ARBA00010139"/>
    </source>
</evidence>
<evidence type="ECO:0000256" key="4">
    <source>
        <dbReference type="ARBA" id="ARBA00022827"/>
    </source>
</evidence>
<feature type="compositionally biased region" description="Low complexity" evidence="7">
    <location>
        <begin position="509"/>
        <end position="542"/>
    </location>
</feature>
<dbReference type="Pfam" id="PF00743">
    <property type="entry name" value="FMO-like"/>
    <property type="match status" value="1"/>
</dbReference>
<evidence type="ECO:0000256" key="7">
    <source>
        <dbReference type="SAM" id="MobiDB-lite"/>
    </source>
</evidence>
<comment type="similarity">
    <text evidence="2">Belongs to the FAD-binding monooxygenase family.</text>
</comment>
<evidence type="ECO:0000256" key="6">
    <source>
        <dbReference type="ARBA" id="ARBA00023033"/>
    </source>
</evidence>
<dbReference type="Gene3D" id="3.50.50.60">
    <property type="entry name" value="FAD/NAD(P)-binding domain"/>
    <property type="match status" value="2"/>
</dbReference>
<dbReference type="InterPro" id="IPR036188">
    <property type="entry name" value="FAD/NAD-bd_sf"/>
</dbReference>
<dbReference type="PRINTS" id="PR00945">
    <property type="entry name" value="HGRDTASE"/>
</dbReference>
<dbReference type="RefSeq" id="WP_345732877.1">
    <property type="nucleotide sequence ID" value="NZ_BAAAYN010000056.1"/>
</dbReference>
<comment type="caution">
    <text evidence="8">The sequence shown here is derived from an EMBL/GenBank/DDBJ whole genome shotgun (WGS) entry which is preliminary data.</text>
</comment>
<dbReference type="EMBL" id="BAAAYN010000056">
    <property type="protein sequence ID" value="GAA3396443.1"/>
    <property type="molecule type" value="Genomic_DNA"/>
</dbReference>
<sequence length="542" mass="58766">MNSFRPTPASGVQSAGIREVEKGSSEHVDVLIVGAGLSGIGAACHLKAFTPGKSVAILEAREAIGGTWDLFRYPGVRSDSDMFTLGYSFRPWTGDKGIAEGGLIRDYIRSTARKFGVDRLIRFRHRVQAAEWSSETARWTVTVESPDAGATQLSCSFLYFCAGYYSYDEGYTPDFPGLDRFAGRIVHPQKWPEDLDHDGKRIVVIGSGATAVTLVPALAENAAHVTMLQRSPTYVATLPTVDPIASRLRERLSPARASSVVRWKNVLLQQLSYQLCRRRPELMKKVFRAGVIRQLPPGFDVDTHFAPRYDPWDQRLCISPDGDLFAALSAGTASIVTGEIETFTADGVRLASGQELPADVVVTATGLNLLFLGGATITVDGRELVPAETLAYKGMMLSGVPNFALAVGYTNASWTLKADLVARYVTRLLRYLDEHGYAYCVPEGPEVPEGAAPLIDLKSGYVLRNAEDMPRQGPAAPWRLYQNYPRDVLLLKRGRVDDGAMRFHRAPAARKPAAEGPAADAPAADAPAADAPTAGAPEKQVS</sequence>
<dbReference type="InterPro" id="IPR051820">
    <property type="entry name" value="FAD-binding_MO"/>
</dbReference>
<dbReference type="SUPFAM" id="SSF51905">
    <property type="entry name" value="FAD/NAD(P)-binding domain"/>
    <property type="match status" value="1"/>
</dbReference>
<evidence type="ECO:0000313" key="9">
    <source>
        <dbReference type="Proteomes" id="UP001501676"/>
    </source>
</evidence>
<accession>A0ABP6TAH5</accession>
<protein>
    <submittedName>
        <fullName evidence="8">NAD(P)/FAD-dependent oxidoreductase</fullName>
    </submittedName>
</protein>
<comment type="cofactor">
    <cofactor evidence="1">
        <name>FAD</name>
        <dbReference type="ChEBI" id="CHEBI:57692"/>
    </cofactor>
</comment>
<name>A0ABP6TAH5_9ACTN</name>
<keyword evidence="4" id="KW-0274">FAD</keyword>
<evidence type="ECO:0000256" key="5">
    <source>
        <dbReference type="ARBA" id="ARBA00023002"/>
    </source>
</evidence>
<keyword evidence="9" id="KW-1185">Reference proteome</keyword>
<dbReference type="Pfam" id="PF13450">
    <property type="entry name" value="NAD_binding_8"/>
    <property type="match status" value="1"/>
</dbReference>
<dbReference type="InterPro" id="IPR020946">
    <property type="entry name" value="Flavin_mOase-like"/>
</dbReference>
<dbReference type="PANTHER" id="PTHR43872">
    <property type="entry name" value="MONOOXYGENASE, PUTATIVE (AFU_ORTHOLOGUE AFUA_8G02570)-RELATED"/>
    <property type="match status" value="1"/>
</dbReference>
<feature type="region of interest" description="Disordered" evidence="7">
    <location>
        <begin position="506"/>
        <end position="542"/>
    </location>
</feature>
<keyword evidence="5" id="KW-0560">Oxidoreductase</keyword>
<keyword evidence="6" id="KW-0503">Monooxygenase</keyword>
<dbReference type="Proteomes" id="UP001501676">
    <property type="component" value="Unassembled WGS sequence"/>
</dbReference>
<proteinExistence type="inferred from homology"/>
<evidence type="ECO:0000256" key="1">
    <source>
        <dbReference type="ARBA" id="ARBA00001974"/>
    </source>
</evidence>
<reference evidence="9" key="1">
    <citation type="journal article" date="2019" name="Int. J. Syst. Evol. Microbiol.">
        <title>The Global Catalogue of Microorganisms (GCM) 10K type strain sequencing project: providing services to taxonomists for standard genome sequencing and annotation.</title>
        <authorList>
            <consortium name="The Broad Institute Genomics Platform"/>
            <consortium name="The Broad Institute Genome Sequencing Center for Infectious Disease"/>
            <person name="Wu L."/>
            <person name="Ma J."/>
        </authorList>
    </citation>
    <scope>NUCLEOTIDE SEQUENCE [LARGE SCALE GENOMIC DNA]</scope>
    <source>
        <strain evidence="9">JCM 9458</strain>
    </source>
</reference>